<dbReference type="AlphaFoldDB" id="A0AAV8WK24"/>
<dbReference type="GO" id="GO:0006508">
    <property type="term" value="P:proteolysis"/>
    <property type="evidence" value="ECO:0007669"/>
    <property type="project" value="InterPro"/>
</dbReference>
<evidence type="ECO:0000313" key="2">
    <source>
        <dbReference type="EMBL" id="KAJ8926806.1"/>
    </source>
</evidence>
<dbReference type="SUPFAM" id="SSF50494">
    <property type="entry name" value="Trypsin-like serine proteases"/>
    <property type="match status" value="1"/>
</dbReference>
<reference evidence="2" key="1">
    <citation type="journal article" date="2023" name="Insect Mol. Biol.">
        <title>Genome sequencing provides insights into the evolution of gene families encoding plant cell wall-degrading enzymes in longhorned beetles.</title>
        <authorList>
            <person name="Shin N.R."/>
            <person name="Okamura Y."/>
            <person name="Kirsch R."/>
            <person name="Pauchet Y."/>
        </authorList>
    </citation>
    <scope>NUCLEOTIDE SEQUENCE</scope>
    <source>
        <strain evidence="2">RBIC_L_NR</strain>
    </source>
</reference>
<dbReference type="EMBL" id="JANEYF010005770">
    <property type="protein sequence ID" value="KAJ8926806.1"/>
    <property type="molecule type" value="Genomic_DNA"/>
</dbReference>
<protein>
    <recommendedName>
        <fullName evidence="1">Peptidase S1 domain-containing protein</fullName>
    </recommendedName>
</protein>
<dbReference type="InterPro" id="IPR001254">
    <property type="entry name" value="Trypsin_dom"/>
</dbReference>
<dbReference type="Gene3D" id="2.40.10.10">
    <property type="entry name" value="Trypsin-like serine proteases"/>
    <property type="match status" value="1"/>
</dbReference>
<organism evidence="2 3">
    <name type="scientific">Rhamnusium bicolor</name>
    <dbReference type="NCBI Taxonomy" id="1586634"/>
    <lineage>
        <taxon>Eukaryota</taxon>
        <taxon>Metazoa</taxon>
        <taxon>Ecdysozoa</taxon>
        <taxon>Arthropoda</taxon>
        <taxon>Hexapoda</taxon>
        <taxon>Insecta</taxon>
        <taxon>Pterygota</taxon>
        <taxon>Neoptera</taxon>
        <taxon>Endopterygota</taxon>
        <taxon>Coleoptera</taxon>
        <taxon>Polyphaga</taxon>
        <taxon>Cucujiformia</taxon>
        <taxon>Chrysomeloidea</taxon>
        <taxon>Cerambycidae</taxon>
        <taxon>Lepturinae</taxon>
        <taxon>Rhagiini</taxon>
        <taxon>Rhamnusium</taxon>
    </lineage>
</organism>
<comment type="caution">
    <text evidence="2">The sequence shown here is derived from an EMBL/GenBank/DDBJ whole genome shotgun (WGS) entry which is preliminary data.</text>
</comment>
<gene>
    <name evidence="2" type="ORF">NQ314_020652</name>
</gene>
<dbReference type="InterPro" id="IPR009003">
    <property type="entry name" value="Peptidase_S1_PA"/>
</dbReference>
<feature type="domain" description="Peptidase S1" evidence="1">
    <location>
        <begin position="7"/>
        <end position="104"/>
    </location>
</feature>
<dbReference type="Proteomes" id="UP001162156">
    <property type="component" value="Unassembled WGS sequence"/>
</dbReference>
<dbReference type="InterPro" id="IPR043504">
    <property type="entry name" value="Peptidase_S1_PA_chymotrypsin"/>
</dbReference>
<sequence length="109" mass="12560">MITYIARVGEHDLYNDNDGASPENIPLVKAKIHEDYSPVQFTNDIAILTLERKPKNGQFKRYFIINESNINIFLGNVWPICLPHEEPLRSNAFLKYRPIVAGWGSNIFQ</sequence>
<evidence type="ECO:0000259" key="1">
    <source>
        <dbReference type="Pfam" id="PF00089"/>
    </source>
</evidence>
<proteinExistence type="predicted"/>
<dbReference type="Pfam" id="PF00089">
    <property type="entry name" value="Trypsin"/>
    <property type="match status" value="1"/>
</dbReference>
<accession>A0AAV8WK24</accession>
<dbReference type="GO" id="GO:0004252">
    <property type="term" value="F:serine-type endopeptidase activity"/>
    <property type="evidence" value="ECO:0007669"/>
    <property type="project" value="InterPro"/>
</dbReference>
<evidence type="ECO:0000313" key="3">
    <source>
        <dbReference type="Proteomes" id="UP001162156"/>
    </source>
</evidence>
<keyword evidence="3" id="KW-1185">Reference proteome</keyword>
<name>A0AAV8WK24_9CUCU</name>